<keyword evidence="5" id="KW-0676">Redox-active center</keyword>
<dbReference type="PANTHER" id="PTHR13887">
    <property type="entry name" value="GLUTATHIONE S-TRANSFERASE KAPPA"/>
    <property type="match status" value="1"/>
</dbReference>
<comment type="caution">
    <text evidence="8">The sequence shown here is derived from an EMBL/GenBank/DDBJ whole genome shotgun (WGS) entry which is preliminary data.</text>
</comment>
<dbReference type="GO" id="GO:0016853">
    <property type="term" value="F:isomerase activity"/>
    <property type="evidence" value="ECO:0007669"/>
    <property type="project" value="UniProtKB-KW"/>
</dbReference>
<evidence type="ECO:0000256" key="4">
    <source>
        <dbReference type="ARBA" id="ARBA00023157"/>
    </source>
</evidence>
<protein>
    <submittedName>
        <fullName evidence="8">Protein-disulfide isomerase</fullName>
    </submittedName>
</protein>
<feature type="domain" description="Thioredoxin-like fold" evidence="7">
    <location>
        <begin position="128"/>
        <end position="297"/>
    </location>
</feature>
<keyword evidence="3" id="KW-0560">Oxidoreductase</keyword>
<feature type="signal peptide" evidence="6">
    <location>
        <begin position="1"/>
        <end position="26"/>
    </location>
</feature>
<evidence type="ECO:0000256" key="2">
    <source>
        <dbReference type="ARBA" id="ARBA00022729"/>
    </source>
</evidence>
<dbReference type="Proteomes" id="UP000564385">
    <property type="component" value="Unassembled WGS sequence"/>
</dbReference>
<dbReference type="PANTHER" id="PTHR13887:SF14">
    <property type="entry name" value="DISULFIDE BOND FORMATION PROTEIN D"/>
    <property type="match status" value="1"/>
</dbReference>
<dbReference type="Pfam" id="PF13462">
    <property type="entry name" value="Thioredoxin_4"/>
    <property type="match status" value="1"/>
</dbReference>
<evidence type="ECO:0000256" key="5">
    <source>
        <dbReference type="ARBA" id="ARBA00023284"/>
    </source>
</evidence>
<dbReference type="EMBL" id="JACCCU010000001">
    <property type="protein sequence ID" value="NYF90167.1"/>
    <property type="molecule type" value="Genomic_DNA"/>
</dbReference>
<accession>A0A852VF10</accession>
<sequence length="313" mass="34172">MSISFAVFRCTLFLCLTLGSANISQAGEITGPPNQPLSPELKWRIEVIFRSHAELPPESTVEVGPRVASLVPGYDQVEVSYIANGIHSKPVDLLLSKDGTKMAQFRELEVPSTALTSLADETRPRRGGPSTAPVRIVIFDDLECPFCARLNQTLFPALLDRYGEQVHVVYRDMPSEGHPWAVRAAVDTNCLAKYNSTAYWEAVDQIHKVSSELGGQERTLAKANEGIDAIVLRIAERSHLDVTAVNACVSKQDAGSIKQSQLEAEDLGVIRTPTLFINGAKIEGAVPVTFLFQIIDDALRSQGIRPPVVAIKK</sequence>
<evidence type="ECO:0000259" key="7">
    <source>
        <dbReference type="Pfam" id="PF13462"/>
    </source>
</evidence>
<name>A0A852VF10_9BACT</name>
<keyword evidence="8" id="KW-0413">Isomerase</keyword>
<evidence type="ECO:0000256" key="1">
    <source>
        <dbReference type="ARBA" id="ARBA00005791"/>
    </source>
</evidence>
<evidence type="ECO:0000313" key="8">
    <source>
        <dbReference type="EMBL" id="NYF90167.1"/>
    </source>
</evidence>
<dbReference type="GO" id="GO:0016491">
    <property type="term" value="F:oxidoreductase activity"/>
    <property type="evidence" value="ECO:0007669"/>
    <property type="project" value="UniProtKB-KW"/>
</dbReference>
<organism evidence="8 9">
    <name type="scientific">Tunturiibacter lichenicola</name>
    <dbReference type="NCBI Taxonomy" id="2051959"/>
    <lineage>
        <taxon>Bacteria</taxon>
        <taxon>Pseudomonadati</taxon>
        <taxon>Acidobacteriota</taxon>
        <taxon>Terriglobia</taxon>
        <taxon>Terriglobales</taxon>
        <taxon>Acidobacteriaceae</taxon>
        <taxon>Tunturiibacter</taxon>
    </lineage>
</organism>
<keyword evidence="4" id="KW-1015">Disulfide bond</keyword>
<dbReference type="Gene3D" id="3.40.30.10">
    <property type="entry name" value="Glutaredoxin"/>
    <property type="match status" value="1"/>
</dbReference>
<evidence type="ECO:0000256" key="3">
    <source>
        <dbReference type="ARBA" id="ARBA00023002"/>
    </source>
</evidence>
<dbReference type="InterPro" id="IPR036249">
    <property type="entry name" value="Thioredoxin-like_sf"/>
</dbReference>
<dbReference type="SUPFAM" id="SSF52833">
    <property type="entry name" value="Thioredoxin-like"/>
    <property type="match status" value="1"/>
</dbReference>
<proteinExistence type="inferred from homology"/>
<feature type="chain" id="PRO_5032930323" evidence="6">
    <location>
        <begin position="27"/>
        <end position="313"/>
    </location>
</feature>
<dbReference type="InterPro" id="IPR012336">
    <property type="entry name" value="Thioredoxin-like_fold"/>
</dbReference>
<keyword evidence="2 6" id="KW-0732">Signal</keyword>
<comment type="similarity">
    <text evidence="1">Belongs to the thioredoxin family. DsbA subfamily.</text>
</comment>
<dbReference type="AlphaFoldDB" id="A0A852VF10"/>
<gene>
    <name evidence="8" type="ORF">HDF08_002234</name>
</gene>
<reference evidence="8 9" key="1">
    <citation type="submission" date="2020-07" db="EMBL/GenBank/DDBJ databases">
        <title>Genomic Encyclopedia of Type Strains, Phase IV (KMG-V): Genome sequencing to study the core and pangenomes of soil and plant-associated prokaryotes.</title>
        <authorList>
            <person name="Whitman W."/>
        </authorList>
    </citation>
    <scope>NUCLEOTIDE SEQUENCE [LARGE SCALE GENOMIC DNA]</scope>
    <source>
        <strain evidence="8 9">M8UP22</strain>
    </source>
</reference>
<evidence type="ECO:0000256" key="6">
    <source>
        <dbReference type="SAM" id="SignalP"/>
    </source>
</evidence>
<evidence type="ECO:0000313" key="9">
    <source>
        <dbReference type="Proteomes" id="UP000564385"/>
    </source>
</evidence>